<dbReference type="SMART" id="SM00240">
    <property type="entry name" value="FHA"/>
    <property type="match status" value="1"/>
</dbReference>
<gene>
    <name evidence="3" type="ORF">DME_LOCUS8079</name>
</gene>
<dbReference type="Gene3D" id="2.60.200.20">
    <property type="match status" value="1"/>
</dbReference>
<evidence type="ECO:0000259" key="2">
    <source>
        <dbReference type="PROSITE" id="PS50006"/>
    </source>
</evidence>
<dbReference type="InterPro" id="IPR050923">
    <property type="entry name" value="Cell_Proc_Reg/RNA_Proc"/>
</dbReference>
<feature type="domain" description="FHA" evidence="2">
    <location>
        <begin position="45"/>
        <end position="97"/>
    </location>
</feature>
<protein>
    <submittedName>
        <fullName evidence="6">FHA domain-containing protein</fullName>
    </submittedName>
</protein>
<dbReference type="AlphaFoldDB" id="A0A158Q479"/>
<evidence type="ECO:0000313" key="5">
    <source>
        <dbReference type="Proteomes" id="UP000274756"/>
    </source>
</evidence>
<feature type="compositionally biased region" description="Basic and acidic residues" evidence="1">
    <location>
        <begin position="289"/>
        <end position="310"/>
    </location>
</feature>
<organism evidence="4 6">
    <name type="scientific">Dracunculus medinensis</name>
    <name type="common">Guinea worm</name>
    <dbReference type="NCBI Taxonomy" id="318479"/>
    <lineage>
        <taxon>Eukaryota</taxon>
        <taxon>Metazoa</taxon>
        <taxon>Ecdysozoa</taxon>
        <taxon>Nematoda</taxon>
        <taxon>Chromadorea</taxon>
        <taxon>Rhabditida</taxon>
        <taxon>Spirurina</taxon>
        <taxon>Dracunculoidea</taxon>
        <taxon>Dracunculidae</taxon>
        <taxon>Dracunculus</taxon>
    </lineage>
</organism>
<evidence type="ECO:0000313" key="3">
    <source>
        <dbReference type="EMBL" id="VDN58106.1"/>
    </source>
</evidence>
<dbReference type="SUPFAM" id="SSF49879">
    <property type="entry name" value="SMAD/FHA domain"/>
    <property type="match status" value="1"/>
</dbReference>
<reference evidence="3 5" key="2">
    <citation type="submission" date="2018-11" db="EMBL/GenBank/DDBJ databases">
        <authorList>
            <consortium name="Pathogen Informatics"/>
        </authorList>
    </citation>
    <scope>NUCLEOTIDE SEQUENCE [LARGE SCALE GENOMIC DNA]</scope>
</reference>
<dbReference type="InterPro" id="IPR000253">
    <property type="entry name" value="FHA_dom"/>
</dbReference>
<name>A0A158Q479_DRAME</name>
<dbReference type="CDD" id="cd22674">
    <property type="entry name" value="FHA_PPP1R8"/>
    <property type="match status" value="1"/>
</dbReference>
<evidence type="ECO:0000313" key="4">
    <source>
        <dbReference type="Proteomes" id="UP000038040"/>
    </source>
</evidence>
<reference evidence="6" key="1">
    <citation type="submission" date="2016-04" db="UniProtKB">
        <authorList>
            <consortium name="WormBaseParasite"/>
        </authorList>
    </citation>
    <scope>IDENTIFICATION</scope>
</reference>
<dbReference type="Gene3D" id="6.10.250.1290">
    <property type="match status" value="1"/>
</dbReference>
<feature type="region of interest" description="Disordered" evidence="1">
    <location>
        <begin position="274"/>
        <end position="321"/>
    </location>
</feature>
<dbReference type="Proteomes" id="UP000038040">
    <property type="component" value="Unplaced"/>
</dbReference>
<keyword evidence="5" id="KW-1185">Reference proteome</keyword>
<dbReference type="Pfam" id="PF00498">
    <property type="entry name" value="FHA"/>
    <property type="match status" value="1"/>
</dbReference>
<proteinExistence type="predicted"/>
<dbReference type="EMBL" id="UYYG01001165">
    <property type="protein sequence ID" value="VDN58106.1"/>
    <property type="molecule type" value="Genomic_DNA"/>
</dbReference>
<dbReference type="PROSITE" id="PS50006">
    <property type="entry name" value="FHA_DOMAIN"/>
    <property type="match status" value="1"/>
</dbReference>
<accession>A0A158Q479</accession>
<dbReference type="FunFam" id="2.60.200.20:FF:000019">
    <property type="entry name" value="Nuclear inhibitor of protein phosphatase"/>
    <property type="match status" value="1"/>
</dbReference>
<dbReference type="STRING" id="318479.A0A158Q479"/>
<dbReference type="OrthoDB" id="4096268at2759"/>
<evidence type="ECO:0000256" key="1">
    <source>
        <dbReference type="SAM" id="MobiDB-lite"/>
    </source>
</evidence>
<dbReference type="Proteomes" id="UP000274756">
    <property type="component" value="Unassembled WGS sequence"/>
</dbReference>
<feature type="compositionally biased region" description="Basic and acidic residues" evidence="1">
    <location>
        <begin position="214"/>
        <end position="230"/>
    </location>
</feature>
<dbReference type="PANTHER" id="PTHR23308">
    <property type="entry name" value="NUCLEAR INHIBITOR OF PROTEIN PHOSPHATASE-1"/>
    <property type="match status" value="1"/>
</dbReference>
<dbReference type="WBParaSite" id="DME_0000419601-mRNA-1">
    <property type="protein sequence ID" value="DME_0000419601-mRNA-1"/>
    <property type="gene ID" value="DME_0000419601"/>
</dbReference>
<feature type="region of interest" description="Disordered" evidence="1">
    <location>
        <begin position="213"/>
        <end position="247"/>
    </location>
</feature>
<sequence>MKTSKIGELNARNASMNSSLNDGSEAISKYEIPAWKLMIDEKKAYYFGRNPKQCDFVVEHASCSRVHAVLVYHQHLQRFALVDLDSCHGTFVGKVRIDPLQPVFIEFASVFHFGASTRRYILRGKLENANDEDELNKDLLPQEHELENLTEYNTALNRRIPAIPISLEDSRRKKRPRGNVAFIEEETIINPEDIDPTVGRFRNLVATAIISTKRKSEDGSKDEEPKEGPTQKKILRPGRVDDYNSTRYTSPMVSSLSIVMNAAPDLELYAKNLPEPSSGHVTPFAHIVSRHEDEDGDAPHKKKYAKESWPGRKPTQSGVLA</sequence>
<dbReference type="InterPro" id="IPR008984">
    <property type="entry name" value="SMAD_FHA_dom_sf"/>
</dbReference>
<evidence type="ECO:0000313" key="6">
    <source>
        <dbReference type="WBParaSite" id="DME_0000419601-mRNA-1"/>
    </source>
</evidence>